<dbReference type="AlphaFoldDB" id="A0A843TRY3"/>
<proteinExistence type="predicted"/>
<feature type="region of interest" description="Disordered" evidence="1">
    <location>
        <begin position="137"/>
        <end position="179"/>
    </location>
</feature>
<dbReference type="Proteomes" id="UP000652761">
    <property type="component" value="Unassembled WGS sequence"/>
</dbReference>
<sequence length="179" mass="19339">MADGDAFFVVVAVATRQSRLLRSKCQPSPLSLSSVYYEHSAVVAAMVAVIGGSRMKGFSQPFRVDGAPAPSILATAVVYYPCSVWSSTSLRWRSRPRMPSSSPFRLALSPGGVQEGEAVCQEVSKADDDARQARTFLERSSEERGPLPAWQGFPRLLRATGAGSPPPERTPLSGIQFHQ</sequence>
<evidence type="ECO:0000313" key="3">
    <source>
        <dbReference type="Proteomes" id="UP000652761"/>
    </source>
</evidence>
<reference evidence="2" key="1">
    <citation type="submission" date="2017-07" db="EMBL/GenBank/DDBJ databases">
        <title>Taro Niue Genome Assembly and Annotation.</title>
        <authorList>
            <person name="Atibalentja N."/>
            <person name="Keating K."/>
            <person name="Fields C.J."/>
        </authorList>
    </citation>
    <scope>NUCLEOTIDE SEQUENCE</scope>
    <source>
        <strain evidence="2">Niue_2</strain>
        <tissue evidence="2">Leaf</tissue>
    </source>
</reference>
<gene>
    <name evidence="2" type="ORF">Taro_005300</name>
</gene>
<evidence type="ECO:0000313" key="2">
    <source>
        <dbReference type="EMBL" id="MQL72936.1"/>
    </source>
</evidence>
<comment type="caution">
    <text evidence="2">The sequence shown here is derived from an EMBL/GenBank/DDBJ whole genome shotgun (WGS) entry which is preliminary data.</text>
</comment>
<organism evidence="2 3">
    <name type="scientific">Colocasia esculenta</name>
    <name type="common">Wild taro</name>
    <name type="synonym">Arum esculentum</name>
    <dbReference type="NCBI Taxonomy" id="4460"/>
    <lineage>
        <taxon>Eukaryota</taxon>
        <taxon>Viridiplantae</taxon>
        <taxon>Streptophyta</taxon>
        <taxon>Embryophyta</taxon>
        <taxon>Tracheophyta</taxon>
        <taxon>Spermatophyta</taxon>
        <taxon>Magnoliopsida</taxon>
        <taxon>Liliopsida</taxon>
        <taxon>Araceae</taxon>
        <taxon>Aroideae</taxon>
        <taxon>Colocasieae</taxon>
        <taxon>Colocasia</taxon>
    </lineage>
</organism>
<evidence type="ECO:0000256" key="1">
    <source>
        <dbReference type="SAM" id="MobiDB-lite"/>
    </source>
</evidence>
<accession>A0A843TRY3</accession>
<keyword evidence="3" id="KW-1185">Reference proteome</keyword>
<name>A0A843TRY3_COLES</name>
<dbReference type="EMBL" id="NMUH01000147">
    <property type="protein sequence ID" value="MQL72936.1"/>
    <property type="molecule type" value="Genomic_DNA"/>
</dbReference>
<protein>
    <submittedName>
        <fullName evidence="2">Uncharacterized protein</fullName>
    </submittedName>
</protein>